<feature type="non-terminal residue" evidence="1">
    <location>
        <position position="1"/>
    </location>
</feature>
<keyword evidence="2" id="KW-1185">Reference proteome</keyword>
<name>A0ABV5NAX2_9ACTN</name>
<accession>A0ABV5NAX2</accession>
<dbReference type="Proteomes" id="UP001589709">
    <property type="component" value="Unassembled WGS sequence"/>
</dbReference>
<dbReference type="EMBL" id="JBHMCY010000105">
    <property type="protein sequence ID" value="MFB9467406.1"/>
    <property type="molecule type" value="Genomic_DNA"/>
</dbReference>
<protein>
    <submittedName>
        <fullName evidence="1">Uncharacterized protein</fullName>
    </submittedName>
</protein>
<comment type="caution">
    <text evidence="1">The sequence shown here is derived from an EMBL/GenBank/DDBJ whole genome shotgun (WGS) entry which is preliminary data.</text>
</comment>
<gene>
    <name evidence="1" type="ORF">ACFF45_33155</name>
</gene>
<evidence type="ECO:0000313" key="2">
    <source>
        <dbReference type="Proteomes" id="UP001589709"/>
    </source>
</evidence>
<proteinExistence type="predicted"/>
<sequence length="73" mass="7744">PGPPRRDRRGLLAGCAVWLGLACTCQLCCGSYDDPWTRERKQGPCDCGDCCDCGCEGCSCCDSCGCDCCDCNC</sequence>
<reference evidence="1 2" key="1">
    <citation type="submission" date="2024-09" db="EMBL/GenBank/DDBJ databases">
        <authorList>
            <person name="Sun Q."/>
            <person name="Mori K."/>
        </authorList>
    </citation>
    <scope>NUCLEOTIDE SEQUENCE [LARGE SCALE GENOMIC DNA]</scope>
    <source>
        <strain evidence="1 2">JCM 6917</strain>
    </source>
</reference>
<evidence type="ECO:0000313" key="1">
    <source>
        <dbReference type="EMBL" id="MFB9467406.1"/>
    </source>
</evidence>
<organism evidence="1 2">
    <name type="scientific">Streptomyces cinereospinus</name>
    <dbReference type="NCBI Taxonomy" id="285561"/>
    <lineage>
        <taxon>Bacteria</taxon>
        <taxon>Bacillati</taxon>
        <taxon>Actinomycetota</taxon>
        <taxon>Actinomycetes</taxon>
        <taxon>Kitasatosporales</taxon>
        <taxon>Streptomycetaceae</taxon>
        <taxon>Streptomyces</taxon>
    </lineage>
</organism>